<dbReference type="PRINTS" id="PR00412">
    <property type="entry name" value="EPOXHYDRLASE"/>
</dbReference>
<dbReference type="InterPro" id="IPR016292">
    <property type="entry name" value="Epoxide_hydrolase"/>
</dbReference>
<dbReference type="GO" id="GO:0016787">
    <property type="term" value="F:hydrolase activity"/>
    <property type="evidence" value="ECO:0007669"/>
    <property type="project" value="UniProtKB-KW"/>
</dbReference>
<comment type="similarity">
    <text evidence="1">Belongs to the peptidase S33 family.</text>
</comment>
<dbReference type="PANTHER" id="PTHR21661:SF35">
    <property type="entry name" value="EPOXIDE HYDROLASE"/>
    <property type="match status" value="1"/>
</dbReference>
<accession>A0ABN1CF39</accession>
<protein>
    <submittedName>
        <fullName evidence="5">Epoxide hydrolase</fullName>
    </submittedName>
</protein>
<dbReference type="SUPFAM" id="SSF53474">
    <property type="entry name" value="alpha/beta-Hydrolases"/>
    <property type="match status" value="1"/>
</dbReference>
<dbReference type="Pfam" id="PF06441">
    <property type="entry name" value="EHN"/>
    <property type="match status" value="1"/>
</dbReference>
<dbReference type="Proteomes" id="UP001500729">
    <property type="component" value="Unassembled WGS sequence"/>
</dbReference>
<dbReference type="Gene3D" id="3.40.50.1820">
    <property type="entry name" value="alpha/beta hydrolase"/>
    <property type="match status" value="1"/>
</dbReference>
<sequence>MSSTPPSLAAMTETIEPFRIDIPQADLDDLAARLAATRWPDQPAGAGWDYGIPLDYLRELAEYWRTRYDWRAQEAVLNSLPQFTTRLDGHEVHFAHVRSPEPGALPLVLTHGWPGSIVEFLQVIGPLTDPRAHGGDPADAFHVVVPSAPGFTLSGPTRETGWTCSRVAAAWAELMHRLGYSRYGAHGGDFGSLISRELGLIDAEHVTGVHLTSLFSAGATPENADFSAEAEQRSVEKGYRYEYELGGYAAIQSTKPQLMAYALTDSPVAQLAWLADGFKAWTDSTDAPEDAVDRDAMLTNVSLYWLTGTAGSSARYYKEGVSTWGEPEPDSPVPTAVAVFPHDIALPVRRLAERNNNIVRWTEFDRGGHFAAMEEPGLLVEDLRAFFRDHR</sequence>
<keyword evidence="3 5" id="KW-0378">Hydrolase</keyword>
<name>A0ABN1CF39_SACER</name>
<organism evidence="5 6">
    <name type="scientific">Saccharopolyspora erythraea</name>
    <name type="common">Streptomyces erythraeus</name>
    <dbReference type="NCBI Taxonomy" id="1836"/>
    <lineage>
        <taxon>Bacteria</taxon>
        <taxon>Bacillati</taxon>
        <taxon>Actinomycetota</taxon>
        <taxon>Actinomycetes</taxon>
        <taxon>Pseudonocardiales</taxon>
        <taxon>Pseudonocardiaceae</taxon>
        <taxon>Saccharopolyspora</taxon>
    </lineage>
</organism>
<reference evidence="5 6" key="1">
    <citation type="journal article" date="2019" name="Int. J. Syst. Evol. Microbiol.">
        <title>The Global Catalogue of Microorganisms (GCM) 10K type strain sequencing project: providing services to taxonomists for standard genome sequencing and annotation.</title>
        <authorList>
            <consortium name="The Broad Institute Genomics Platform"/>
            <consortium name="The Broad Institute Genome Sequencing Center for Infectious Disease"/>
            <person name="Wu L."/>
            <person name="Ma J."/>
        </authorList>
    </citation>
    <scope>NUCLEOTIDE SEQUENCE [LARGE SCALE GENOMIC DNA]</scope>
    <source>
        <strain evidence="5 6">JCM 10303</strain>
    </source>
</reference>
<dbReference type="PIRSF" id="PIRSF001112">
    <property type="entry name" value="Epoxide_hydrolase"/>
    <property type="match status" value="1"/>
</dbReference>
<evidence type="ECO:0000259" key="4">
    <source>
        <dbReference type="Pfam" id="PF06441"/>
    </source>
</evidence>
<dbReference type="InterPro" id="IPR000639">
    <property type="entry name" value="Epox_hydrolase-like"/>
</dbReference>
<dbReference type="InterPro" id="IPR029058">
    <property type="entry name" value="AB_hydrolase_fold"/>
</dbReference>
<evidence type="ECO:0000256" key="3">
    <source>
        <dbReference type="ARBA" id="ARBA00022801"/>
    </source>
</evidence>
<evidence type="ECO:0000313" key="5">
    <source>
        <dbReference type="EMBL" id="GAA0517768.1"/>
    </source>
</evidence>
<dbReference type="EMBL" id="BAAAGS010000007">
    <property type="protein sequence ID" value="GAA0517768.1"/>
    <property type="molecule type" value="Genomic_DNA"/>
</dbReference>
<evidence type="ECO:0000313" key="6">
    <source>
        <dbReference type="Proteomes" id="UP001500729"/>
    </source>
</evidence>
<dbReference type="InterPro" id="IPR010497">
    <property type="entry name" value="Epoxide_hydro_N"/>
</dbReference>
<keyword evidence="2" id="KW-0058">Aromatic hydrocarbons catabolism</keyword>
<comment type="caution">
    <text evidence="5">The sequence shown here is derived from an EMBL/GenBank/DDBJ whole genome shotgun (WGS) entry which is preliminary data.</text>
</comment>
<keyword evidence="6" id="KW-1185">Reference proteome</keyword>
<dbReference type="PANTHER" id="PTHR21661">
    <property type="entry name" value="EPOXIDE HYDROLASE 1-RELATED"/>
    <property type="match status" value="1"/>
</dbReference>
<proteinExistence type="inferred from homology"/>
<feature type="domain" description="Epoxide hydrolase N-terminal" evidence="4">
    <location>
        <begin position="15"/>
        <end position="120"/>
    </location>
</feature>
<gene>
    <name evidence="5" type="ORF">GCM10009533_16130</name>
</gene>
<evidence type="ECO:0000256" key="2">
    <source>
        <dbReference type="ARBA" id="ARBA00022797"/>
    </source>
</evidence>
<evidence type="ECO:0000256" key="1">
    <source>
        <dbReference type="ARBA" id="ARBA00010088"/>
    </source>
</evidence>